<dbReference type="Pfam" id="PF00041">
    <property type="entry name" value="fn3"/>
    <property type="match status" value="1"/>
</dbReference>
<evidence type="ECO:0000259" key="4">
    <source>
        <dbReference type="PROSITE" id="PS50853"/>
    </source>
</evidence>
<protein>
    <submittedName>
        <fullName evidence="5">Choice-of-anchor L domain-containing protein</fullName>
    </submittedName>
</protein>
<organism evidence="5 6">
    <name type="scientific">Blastococcus carthaginiensis</name>
    <dbReference type="NCBI Taxonomy" id="3050034"/>
    <lineage>
        <taxon>Bacteria</taxon>
        <taxon>Bacillati</taxon>
        <taxon>Actinomycetota</taxon>
        <taxon>Actinomycetes</taxon>
        <taxon>Geodermatophilales</taxon>
        <taxon>Geodermatophilaceae</taxon>
        <taxon>Blastococcus</taxon>
    </lineage>
</organism>
<dbReference type="Proteomes" id="UP001233673">
    <property type="component" value="Unassembled WGS sequence"/>
</dbReference>
<dbReference type="SMART" id="SM00060">
    <property type="entry name" value="FN3"/>
    <property type="match status" value="1"/>
</dbReference>
<evidence type="ECO:0000313" key="6">
    <source>
        <dbReference type="Proteomes" id="UP001233673"/>
    </source>
</evidence>
<gene>
    <name evidence="5" type="ORF">QOZ88_14640</name>
</gene>
<dbReference type="PROSITE" id="PS50853">
    <property type="entry name" value="FN3"/>
    <property type="match status" value="1"/>
</dbReference>
<evidence type="ECO:0000256" key="3">
    <source>
        <dbReference type="SAM" id="SignalP"/>
    </source>
</evidence>
<evidence type="ECO:0000256" key="1">
    <source>
        <dbReference type="ARBA" id="ARBA00023295"/>
    </source>
</evidence>
<proteinExistence type="predicted"/>
<dbReference type="NCBIfam" id="NF038133">
    <property type="entry name" value="choice_anch_L"/>
    <property type="match status" value="1"/>
</dbReference>
<dbReference type="InterPro" id="IPR013783">
    <property type="entry name" value="Ig-like_fold"/>
</dbReference>
<feature type="chain" id="PRO_5045723707" evidence="3">
    <location>
        <begin position="21"/>
        <end position="824"/>
    </location>
</feature>
<dbReference type="SUPFAM" id="SSF49265">
    <property type="entry name" value="Fibronectin type III"/>
    <property type="match status" value="1"/>
</dbReference>
<dbReference type="CDD" id="cd00063">
    <property type="entry name" value="FN3"/>
    <property type="match status" value="1"/>
</dbReference>
<comment type="caution">
    <text evidence="5">The sequence shown here is derived from an EMBL/GenBank/DDBJ whole genome shotgun (WGS) entry which is preliminary data.</text>
</comment>
<dbReference type="Gene3D" id="2.60.40.10">
    <property type="entry name" value="Immunoglobulins"/>
    <property type="match status" value="1"/>
</dbReference>
<keyword evidence="6" id="KW-1185">Reference proteome</keyword>
<keyword evidence="2" id="KW-0119">Carbohydrate metabolism</keyword>
<keyword evidence="1" id="KW-0326">Glycosidase</keyword>
<reference evidence="6" key="1">
    <citation type="submission" date="2023-05" db="EMBL/GenBank/DDBJ databases">
        <title>Draft genome of Pseudofrankia sp. BMG5.37.</title>
        <authorList>
            <person name="Gtari M."/>
            <person name="Ghodhbane F."/>
            <person name="Sbissi I."/>
        </authorList>
    </citation>
    <scope>NUCLEOTIDE SEQUENCE [LARGE SCALE GENOMIC DNA]</scope>
    <source>
        <strain evidence="6">BMG 814</strain>
    </source>
</reference>
<keyword evidence="1" id="KW-0378">Hydrolase</keyword>
<evidence type="ECO:0000256" key="2">
    <source>
        <dbReference type="ARBA" id="ARBA00023326"/>
    </source>
</evidence>
<name>A0ABT9IE96_9ACTN</name>
<dbReference type="InterPro" id="IPR036116">
    <property type="entry name" value="FN3_sf"/>
</dbReference>
<keyword evidence="2" id="KW-0624">Polysaccharide degradation</keyword>
<feature type="domain" description="Fibronectin type-III" evidence="4">
    <location>
        <begin position="116"/>
        <end position="207"/>
    </location>
</feature>
<dbReference type="InterPro" id="IPR049804">
    <property type="entry name" value="Choice_anch_L"/>
</dbReference>
<keyword evidence="3" id="KW-0732">Signal</keyword>
<dbReference type="EMBL" id="JASNFN010000018">
    <property type="protein sequence ID" value="MDP5183873.1"/>
    <property type="molecule type" value="Genomic_DNA"/>
</dbReference>
<feature type="signal peptide" evidence="3">
    <location>
        <begin position="1"/>
        <end position="20"/>
    </location>
</feature>
<accession>A0ABT9IE96</accession>
<sequence>MTLLVAVLALVGVLIFPAAAAPRAGALGTIEVIISAPDGVPAIVNLAGRSQYIAAKPPSGTSTTVTLAVGAGTYRVEPRTVTFDGQVYPGRAVRPTVTVRAGQTAQVAVEFAAADAARDLHATAVEQTSVSLTWTSPPGATVKLRRTLLDGTPQPNQGRGTVVVTQGTTAVDTGLEPGRRYAYSLETQTARGWSEPLTVVVGTAPVAGSPEAAFVTSPTTLLATAGDVVSVITTGSGIEVVLDSRVPTPLPGSAVVLPVSETLEGGFLGTVQSVSPDGRRIGLVAGGLSDAFDYYSIDIPDIPDSLPADDDPQAGMAATTMDLPSQAGPLAPAEREAAAAASGLAAATSMGAAAAAAAPSLHCDADLDALSLEYSPSITLGGHFSATVDKYEVLGVGIPTGASIDLGLRATVTGAMTVGSSAEADCELHLPKVTRQLTVYPVPISFTFTPIAEVEVDAAVSVSNLGFSATAGVRVSGWMGVSGGSSFSGSREFSAGPLVPVAQVTGGIDSTIGGQVVVGPGAGTSNAGVVAGVGGTFSPIDAAFGPAFPSGDSRYLTCMNASAEFSAGLYVTAKAWVGSWSATTTIAPSALQGSWPYSGSPWDLPDGCADAPAVDPGSTLLGSGVTEVTDSIGGLPTQWGHVDGFAPGEKTWVLSTGLVASAIGTPGQFASTDLGRSGDEMLSQMAGQPTYDAAYYEVTLVPTGDTLHVRYVFASEEYPEYVGSSFNDVMGVFVDGVNCATVPGTGLPVAVNTVNDHTNANYYVDNSTGAAGYSTSMDGLTVPLTCSVPVTAGQPVTVRIAAADSADHIYDSAIALVDGGIWAD</sequence>
<dbReference type="RefSeq" id="WP_306000482.1">
    <property type="nucleotide sequence ID" value="NZ_JASNFN010000018.1"/>
</dbReference>
<evidence type="ECO:0000313" key="5">
    <source>
        <dbReference type="EMBL" id="MDP5183873.1"/>
    </source>
</evidence>
<dbReference type="InterPro" id="IPR003961">
    <property type="entry name" value="FN3_dom"/>
</dbReference>